<dbReference type="SUPFAM" id="SSF55681">
    <property type="entry name" value="Class II aaRS and biotin synthetases"/>
    <property type="match status" value="1"/>
</dbReference>
<dbReference type="EMBL" id="VSSQ01079562">
    <property type="protein sequence ID" value="MPN29044.1"/>
    <property type="molecule type" value="Genomic_DNA"/>
</dbReference>
<dbReference type="InterPro" id="IPR004143">
    <property type="entry name" value="BPL_LPL_catalytic"/>
</dbReference>
<dbReference type="GO" id="GO:0005737">
    <property type="term" value="C:cytoplasm"/>
    <property type="evidence" value="ECO:0007669"/>
    <property type="project" value="TreeGrafter"/>
</dbReference>
<dbReference type="Gene3D" id="3.30.930.10">
    <property type="entry name" value="Bira Bifunctional Protein, Domain 2"/>
    <property type="match status" value="1"/>
</dbReference>
<comment type="caution">
    <text evidence="3">The sequence shown here is derived from an EMBL/GenBank/DDBJ whole genome shotgun (WGS) entry which is preliminary data.</text>
</comment>
<reference evidence="3" key="1">
    <citation type="submission" date="2019-08" db="EMBL/GenBank/DDBJ databases">
        <authorList>
            <person name="Kucharzyk K."/>
            <person name="Murdoch R.W."/>
            <person name="Higgins S."/>
            <person name="Loffler F."/>
        </authorList>
    </citation>
    <scope>NUCLEOTIDE SEQUENCE</scope>
</reference>
<dbReference type="PROSITE" id="PS51733">
    <property type="entry name" value="BPL_LPL_CATALYTIC"/>
    <property type="match status" value="1"/>
</dbReference>
<dbReference type="AlphaFoldDB" id="A0A645GYD4"/>
<dbReference type="EC" id="6.3.4.15" evidence="3"/>
<dbReference type="Pfam" id="PF03099">
    <property type="entry name" value="BPL_LplA_LipB"/>
    <property type="match status" value="1"/>
</dbReference>
<dbReference type="InterPro" id="IPR004408">
    <property type="entry name" value="Biotin_CoA_COase_ligase"/>
</dbReference>
<evidence type="ECO:0000259" key="2">
    <source>
        <dbReference type="PROSITE" id="PS51733"/>
    </source>
</evidence>
<dbReference type="NCBIfam" id="TIGR00121">
    <property type="entry name" value="birA_ligase"/>
    <property type="match status" value="1"/>
</dbReference>
<evidence type="ECO:0000313" key="3">
    <source>
        <dbReference type="EMBL" id="MPN29044.1"/>
    </source>
</evidence>
<dbReference type="PANTHER" id="PTHR12835">
    <property type="entry name" value="BIOTIN PROTEIN LIGASE"/>
    <property type="match status" value="1"/>
</dbReference>
<organism evidence="3">
    <name type="scientific">bioreactor metagenome</name>
    <dbReference type="NCBI Taxonomy" id="1076179"/>
    <lineage>
        <taxon>unclassified sequences</taxon>
        <taxon>metagenomes</taxon>
        <taxon>ecological metagenomes</taxon>
    </lineage>
</organism>
<keyword evidence="1 3" id="KW-0436">Ligase</keyword>
<name>A0A645GYD4_9ZZZZ</name>
<dbReference type="GO" id="GO:0004077">
    <property type="term" value="F:biotin--[biotin carboxyl-carrier protein] ligase activity"/>
    <property type="evidence" value="ECO:0007669"/>
    <property type="project" value="UniProtKB-EC"/>
</dbReference>
<proteinExistence type="predicted"/>
<dbReference type="CDD" id="cd16442">
    <property type="entry name" value="BPL"/>
    <property type="match status" value="1"/>
</dbReference>
<dbReference type="InterPro" id="IPR045864">
    <property type="entry name" value="aa-tRNA-synth_II/BPL/LPL"/>
</dbReference>
<sequence>MNLVGDFSVFAARYQTNGRGQKGNTWESAEGENLTFSILIKPKFIKAEDQFLISQITTLGIVNYLKNRGINSLIKWPNDIYVNNRKICGILIEHYLGGDKLSASIIGIGLNVNQREFASDAPNPTSMINETGTSFVIEKELELLVSSIEVLYYAADIEYYGKIMKKTEEDYLTHLYHLNEYQLYEVTGTNERFEAKITGIDKYACLVLERRNGVVKSYAFKEIRYILNL</sequence>
<evidence type="ECO:0000256" key="1">
    <source>
        <dbReference type="ARBA" id="ARBA00022598"/>
    </source>
</evidence>
<gene>
    <name evidence="3" type="primary">birA_46</name>
    <name evidence="3" type="ORF">SDC9_176492</name>
</gene>
<protein>
    <submittedName>
        <fullName evidence="3">Bifunctional ligase/repressor BirA</fullName>
        <ecNumber evidence="3">6.3.4.15</ecNumber>
    </submittedName>
</protein>
<feature type="domain" description="BPL/LPL catalytic" evidence="2">
    <location>
        <begin position="1"/>
        <end position="156"/>
    </location>
</feature>
<dbReference type="PANTHER" id="PTHR12835:SF5">
    <property type="entry name" value="BIOTIN--PROTEIN LIGASE"/>
    <property type="match status" value="1"/>
</dbReference>
<accession>A0A645GYD4</accession>